<dbReference type="EMBL" id="KB467931">
    <property type="protein sequence ID" value="PCH37602.1"/>
    <property type="molecule type" value="Genomic_DNA"/>
</dbReference>
<keyword evidence="9" id="KW-0539">Nucleus</keyword>
<feature type="compositionally biased region" description="Low complexity" evidence="11">
    <location>
        <begin position="200"/>
        <end position="215"/>
    </location>
</feature>
<dbReference type="PANTHER" id="PTHR20996">
    <property type="entry name" value="NUCLEAR ENVELOPE PHOSPHATASE-REGULATORY SUBUNIT 1"/>
    <property type="match status" value="1"/>
</dbReference>
<organism evidence="13 14">
    <name type="scientific">Wolfiporia cocos (strain MD-104)</name>
    <name type="common">Brown rot fungus</name>
    <dbReference type="NCBI Taxonomy" id="742152"/>
    <lineage>
        <taxon>Eukaryota</taxon>
        <taxon>Fungi</taxon>
        <taxon>Dikarya</taxon>
        <taxon>Basidiomycota</taxon>
        <taxon>Agaricomycotina</taxon>
        <taxon>Agaricomycetes</taxon>
        <taxon>Polyporales</taxon>
        <taxon>Phaeolaceae</taxon>
        <taxon>Wolfiporia</taxon>
    </lineage>
</organism>
<proteinExistence type="inferred from homology"/>
<evidence type="ECO:0000256" key="1">
    <source>
        <dbReference type="ARBA" id="ARBA00004232"/>
    </source>
</evidence>
<evidence type="ECO:0000256" key="11">
    <source>
        <dbReference type="SAM" id="MobiDB-lite"/>
    </source>
</evidence>
<evidence type="ECO:0000256" key="5">
    <source>
        <dbReference type="ARBA" id="ARBA00022692"/>
    </source>
</evidence>
<evidence type="ECO:0000256" key="8">
    <source>
        <dbReference type="ARBA" id="ARBA00023136"/>
    </source>
</evidence>
<evidence type="ECO:0000256" key="7">
    <source>
        <dbReference type="ARBA" id="ARBA00023098"/>
    </source>
</evidence>
<dbReference type="GO" id="GO:0006629">
    <property type="term" value="P:lipid metabolic process"/>
    <property type="evidence" value="ECO:0007669"/>
    <property type="project" value="UniProtKB-KW"/>
</dbReference>
<feature type="compositionally biased region" description="Pro residues" evidence="11">
    <location>
        <begin position="189"/>
        <end position="199"/>
    </location>
</feature>
<sequence length="304" mass="33454">MPPRAPRAGGFSPAYDAATYRDLLLFEERLKTNAASLTRRKRRYQLFLAQLALVIVFLLCEVLLHAQLLAIPYRAVLGRLYALRHGRGAAGGGDEGLPEWARDAEVHPYVASGLLFVAVTTLVLFFASGMYSEKIGYANRYVPHANKALRNFNMYLNVRRPPLGTKLPFNPLTVLFPRPAPVATRAAPARPPSSPPPQSAGPSRSSSPTRRLPAPARKRSGTGSAPLAPMPPASSPRGELIFSSRVERQFRESYERYRTAFERQRDRREREAYEQTWTGWAWTRLGSLAGRGAGGGGAGVRGGN</sequence>
<reference evidence="13 14" key="1">
    <citation type="journal article" date="2012" name="Science">
        <title>The Paleozoic origin of enzymatic lignin decomposition reconstructed from 31 fungal genomes.</title>
        <authorList>
            <person name="Floudas D."/>
            <person name="Binder M."/>
            <person name="Riley R."/>
            <person name="Barry K."/>
            <person name="Blanchette R.A."/>
            <person name="Henrissat B."/>
            <person name="Martinez A.T."/>
            <person name="Otillar R."/>
            <person name="Spatafora J.W."/>
            <person name="Yadav J.S."/>
            <person name="Aerts A."/>
            <person name="Benoit I."/>
            <person name="Boyd A."/>
            <person name="Carlson A."/>
            <person name="Copeland A."/>
            <person name="Coutinho P.M."/>
            <person name="de Vries R.P."/>
            <person name="Ferreira P."/>
            <person name="Findley K."/>
            <person name="Foster B."/>
            <person name="Gaskell J."/>
            <person name="Glotzer D."/>
            <person name="Gorecki P."/>
            <person name="Heitman J."/>
            <person name="Hesse C."/>
            <person name="Hori C."/>
            <person name="Igarashi K."/>
            <person name="Jurgens J.A."/>
            <person name="Kallen N."/>
            <person name="Kersten P."/>
            <person name="Kohler A."/>
            <person name="Kuees U."/>
            <person name="Kumar T.K.A."/>
            <person name="Kuo A."/>
            <person name="LaButti K."/>
            <person name="Larrondo L.F."/>
            <person name="Lindquist E."/>
            <person name="Ling A."/>
            <person name="Lombard V."/>
            <person name="Lucas S."/>
            <person name="Lundell T."/>
            <person name="Martin R."/>
            <person name="McLaughlin D.J."/>
            <person name="Morgenstern I."/>
            <person name="Morin E."/>
            <person name="Murat C."/>
            <person name="Nagy L.G."/>
            <person name="Nolan M."/>
            <person name="Ohm R.A."/>
            <person name="Patyshakuliyeva A."/>
            <person name="Rokas A."/>
            <person name="Ruiz-Duenas F.J."/>
            <person name="Sabat G."/>
            <person name="Salamov A."/>
            <person name="Samejima M."/>
            <person name="Schmutz J."/>
            <person name="Slot J.C."/>
            <person name="St John F."/>
            <person name="Stenlid J."/>
            <person name="Sun H."/>
            <person name="Sun S."/>
            <person name="Syed K."/>
            <person name="Tsang A."/>
            <person name="Wiebenga A."/>
            <person name="Young D."/>
            <person name="Pisabarro A."/>
            <person name="Eastwood D.C."/>
            <person name="Martin F."/>
            <person name="Cullen D."/>
            <person name="Grigoriev I.V."/>
            <person name="Hibbett D.S."/>
        </authorList>
    </citation>
    <scope>NUCLEOTIDE SEQUENCE [LARGE SCALE GENOMIC DNA]</scope>
    <source>
        <strain evidence="13 14">MD-104</strain>
    </source>
</reference>
<protein>
    <recommendedName>
        <fullName evidence="10">Transmembrane protein 188</fullName>
    </recommendedName>
</protein>
<dbReference type="STRING" id="742152.A0A2H3J5T0"/>
<dbReference type="PANTHER" id="PTHR20996:SF1">
    <property type="entry name" value="NUCLEAR ENVELOPE PHOSPHATASE-REGULATORY SUBUNIT 1"/>
    <property type="match status" value="1"/>
</dbReference>
<dbReference type="OMA" id="NMYLNMR"/>
<dbReference type="GO" id="GO:0005737">
    <property type="term" value="C:cytoplasm"/>
    <property type="evidence" value="ECO:0007669"/>
    <property type="project" value="UniProtKB-SubCell"/>
</dbReference>
<comment type="subcellular location">
    <subcellularLocation>
        <location evidence="2">Cytoplasm</location>
    </subcellularLocation>
    <subcellularLocation>
        <location evidence="1">Nucleus membrane</location>
        <topology evidence="1">Multi-pass membrane protein</topology>
    </subcellularLocation>
</comment>
<evidence type="ECO:0000256" key="9">
    <source>
        <dbReference type="ARBA" id="ARBA00023242"/>
    </source>
</evidence>
<evidence type="ECO:0000256" key="4">
    <source>
        <dbReference type="ARBA" id="ARBA00022490"/>
    </source>
</evidence>
<evidence type="ECO:0000256" key="6">
    <source>
        <dbReference type="ARBA" id="ARBA00022989"/>
    </source>
</evidence>
<keyword evidence="6 12" id="KW-1133">Transmembrane helix</keyword>
<keyword evidence="8 12" id="KW-0472">Membrane</keyword>
<evidence type="ECO:0000256" key="10">
    <source>
        <dbReference type="ARBA" id="ARBA00030458"/>
    </source>
</evidence>
<dbReference type="OrthoDB" id="5599171at2759"/>
<dbReference type="AlphaFoldDB" id="A0A2H3J5T0"/>
<keyword evidence="14" id="KW-1185">Reference proteome</keyword>
<evidence type="ECO:0000256" key="2">
    <source>
        <dbReference type="ARBA" id="ARBA00004496"/>
    </source>
</evidence>
<keyword evidence="5 12" id="KW-0812">Transmembrane</keyword>
<dbReference type="InterPro" id="IPR019168">
    <property type="entry name" value="NEP1-R1"/>
</dbReference>
<dbReference type="GO" id="GO:0031965">
    <property type="term" value="C:nuclear membrane"/>
    <property type="evidence" value="ECO:0007669"/>
    <property type="project" value="UniProtKB-SubCell"/>
</dbReference>
<dbReference type="Pfam" id="PF03907">
    <property type="entry name" value="Spo7"/>
    <property type="match status" value="1"/>
</dbReference>
<evidence type="ECO:0000256" key="12">
    <source>
        <dbReference type="SAM" id="Phobius"/>
    </source>
</evidence>
<gene>
    <name evidence="13" type="ORF">WOLCODRAFT_110180</name>
</gene>
<evidence type="ECO:0000313" key="14">
    <source>
        <dbReference type="Proteomes" id="UP000218811"/>
    </source>
</evidence>
<evidence type="ECO:0000313" key="13">
    <source>
        <dbReference type="EMBL" id="PCH37602.1"/>
    </source>
</evidence>
<accession>A0A2H3J5T0</accession>
<feature type="region of interest" description="Disordered" evidence="11">
    <location>
        <begin position="183"/>
        <end position="241"/>
    </location>
</feature>
<dbReference type="Proteomes" id="UP000218811">
    <property type="component" value="Unassembled WGS sequence"/>
</dbReference>
<dbReference type="InterPro" id="IPR005605">
    <property type="entry name" value="Spo7"/>
</dbReference>
<keyword evidence="7" id="KW-0443">Lipid metabolism</keyword>
<dbReference type="GO" id="GO:0071595">
    <property type="term" value="C:Nem1-Spo7 phosphatase complex"/>
    <property type="evidence" value="ECO:0007669"/>
    <property type="project" value="InterPro"/>
</dbReference>
<name>A0A2H3J5T0_WOLCO</name>
<feature type="transmembrane region" description="Helical" evidence="12">
    <location>
        <begin position="46"/>
        <end position="71"/>
    </location>
</feature>
<dbReference type="GO" id="GO:0019888">
    <property type="term" value="F:protein phosphatase regulator activity"/>
    <property type="evidence" value="ECO:0007669"/>
    <property type="project" value="InterPro"/>
</dbReference>
<evidence type="ECO:0000256" key="3">
    <source>
        <dbReference type="ARBA" id="ARBA00010998"/>
    </source>
</evidence>
<comment type="similarity">
    <text evidence="3">Belongs to the CNEP1R1 family.</text>
</comment>
<feature type="transmembrane region" description="Helical" evidence="12">
    <location>
        <begin position="109"/>
        <end position="131"/>
    </location>
</feature>
<keyword evidence="4" id="KW-0963">Cytoplasm</keyword>